<dbReference type="Proteomes" id="UP001499884">
    <property type="component" value="Unassembled WGS sequence"/>
</dbReference>
<reference evidence="4" key="1">
    <citation type="journal article" date="2019" name="Int. J. Syst. Evol. Microbiol.">
        <title>The Global Catalogue of Microorganisms (GCM) 10K type strain sequencing project: providing services to taxonomists for standard genome sequencing and annotation.</title>
        <authorList>
            <consortium name="The Broad Institute Genomics Platform"/>
            <consortium name="The Broad Institute Genome Sequencing Center for Infectious Disease"/>
            <person name="Wu L."/>
            <person name="Ma J."/>
        </authorList>
    </citation>
    <scope>NUCLEOTIDE SEQUENCE [LARGE SCALE GENOMIC DNA]</scope>
    <source>
        <strain evidence="4">JCM 30846</strain>
    </source>
</reference>
<evidence type="ECO:0000256" key="1">
    <source>
        <dbReference type="SAM" id="MobiDB-lite"/>
    </source>
</evidence>
<accession>A0ABP7E3Q8</accession>
<comment type="caution">
    <text evidence="3">The sequence shown here is derived from an EMBL/GenBank/DDBJ whole genome shotgun (WGS) entry which is preliminary data.</text>
</comment>
<organism evidence="3 4">
    <name type="scientific">Streptomyces tremellae</name>
    <dbReference type="NCBI Taxonomy" id="1124239"/>
    <lineage>
        <taxon>Bacteria</taxon>
        <taxon>Bacillati</taxon>
        <taxon>Actinomycetota</taxon>
        <taxon>Actinomycetes</taxon>
        <taxon>Kitasatosporales</taxon>
        <taxon>Streptomycetaceae</taxon>
        <taxon>Streptomyces</taxon>
    </lineage>
</organism>
<evidence type="ECO:0000313" key="3">
    <source>
        <dbReference type="EMBL" id="GAA3713145.1"/>
    </source>
</evidence>
<proteinExistence type="predicted"/>
<protein>
    <recommendedName>
        <fullName evidence="2">Zinc finger CGNR domain-containing protein</fullName>
    </recommendedName>
</protein>
<feature type="region of interest" description="Disordered" evidence="1">
    <location>
        <begin position="15"/>
        <end position="65"/>
    </location>
</feature>
<dbReference type="SUPFAM" id="SSF160904">
    <property type="entry name" value="Jann2411-like"/>
    <property type="match status" value="1"/>
</dbReference>
<dbReference type="Gene3D" id="1.10.3300.10">
    <property type="entry name" value="Jann2411-like domain"/>
    <property type="match status" value="1"/>
</dbReference>
<dbReference type="Pfam" id="PF11706">
    <property type="entry name" value="zf-CGNR"/>
    <property type="match status" value="1"/>
</dbReference>
<sequence length="65" mass="7138">MWPRLKLCRNEAGGSAFYDASRNNSGVRRSVRTCGNAADLRASRARRRGQRPRGGDAHAPEPQGD</sequence>
<name>A0ABP7E3Q8_9ACTN</name>
<dbReference type="EMBL" id="BAABEP010000003">
    <property type="protein sequence ID" value="GAA3713145.1"/>
    <property type="molecule type" value="Genomic_DNA"/>
</dbReference>
<keyword evidence="4" id="KW-1185">Reference proteome</keyword>
<gene>
    <name evidence="3" type="ORF">GCM10023082_08630</name>
</gene>
<evidence type="ECO:0000313" key="4">
    <source>
        <dbReference type="Proteomes" id="UP001499884"/>
    </source>
</evidence>
<feature type="domain" description="Zinc finger CGNR" evidence="2">
    <location>
        <begin position="4"/>
        <end position="47"/>
    </location>
</feature>
<evidence type="ECO:0000259" key="2">
    <source>
        <dbReference type="Pfam" id="PF11706"/>
    </source>
</evidence>
<dbReference type="InterPro" id="IPR021005">
    <property type="entry name" value="Znf_CGNR"/>
</dbReference>
<dbReference type="InterPro" id="IPR023286">
    <property type="entry name" value="ABATE_dom_sf"/>
</dbReference>